<gene>
    <name evidence="1" type="ORF">N7493_011643</name>
</gene>
<evidence type="ECO:0000313" key="2">
    <source>
        <dbReference type="Proteomes" id="UP001215712"/>
    </source>
</evidence>
<accession>A0AAD6HA95</accession>
<reference evidence="1" key="2">
    <citation type="submission" date="2023-01" db="EMBL/GenBank/DDBJ databases">
        <authorList>
            <person name="Petersen C."/>
        </authorList>
    </citation>
    <scope>NUCLEOTIDE SEQUENCE</scope>
    <source>
        <strain evidence="1">IBT 17514</strain>
    </source>
</reference>
<sequence>MDSITSEKPWVYALDLSFDHASPVEDGEYPGYFRVAVDSVLTEFYPMLTAMSPPELCPQDDRIWESAFD</sequence>
<comment type="caution">
    <text evidence="1">The sequence shown here is derived from an EMBL/GenBank/DDBJ whole genome shotgun (WGS) entry which is preliminary data.</text>
</comment>
<reference evidence="1" key="1">
    <citation type="journal article" date="2023" name="IMA Fungus">
        <title>Comparative genomic study of the Penicillium genus elucidates a diverse pangenome and 15 lateral gene transfer events.</title>
        <authorList>
            <person name="Petersen C."/>
            <person name="Sorensen T."/>
            <person name="Nielsen M.R."/>
            <person name="Sondergaard T.E."/>
            <person name="Sorensen J.L."/>
            <person name="Fitzpatrick D.A."/>
            <person name="Frisvad J.C."/>
            <person name="Nielsen K.L."/>
        </authorList>
    </citation>
    <scope>NUCLEOTIDE SEQUENCE</scope>
    <source>
        <strain evidence="1">IBT 17514</strain>
    </source>
</reference>
<dbReference type="Proteomes" id="UP001215712">
    <property type="component" value="Unassembled WGS sequence"/>
</dbReference>
<keyword evidence="2" id="KW-1185">Reference proteome</keyword>
<protein>
    <submittedName>
        <fullName evidence="1">Uncharacterized protein</fullName>
    </submittedName>
</protein>
<proteinExistence type="predicted"/>
<evidence type="ECO:0000313" key="1">
    <source>
        <dbReference type="EMBL" id="KAJ5703254.1"/>
    </source>
</evidence>
<dbReference type="AlphaFoldDB" id="A0AAD6HA95"/>
<dbReference type="EMBL" id="JAQJAN010000023">
    <property type="protein sequence ID" value="KAJ5703254.1"/>
    <property type="molecule type" value="Genomic_DNA"/>
</dbReference>
<organism evidence="1 2">
    <name type="scientific">Penicillium malachiteum</name>
    <dbReference type="NCBI Taxonomy" id="1324776"/>
    <lineage>
        <taxon>Eukaryota</taxon>
        <taxon>Fungi</taxon>
        <taxon>Dikarya</taxon>
        <taxon>Ascomycota</taxon>
        <taxon>Pezizomycotina</taxon>
        <taxon>Eurotiomycetes</taxon>
        <taxon>Eurotiomycetidae</taxon>
        <taxon>Eurotiales</taxon>
        <taxon>Aspergillaceae</taxon>
        <taxon>Penicillium</taxon>
    </lineage>
</organism>
<name>A0AAD6HA95_9EURO</name>